<feature type="non-terminal residue" evidence="1">
    <location>
        <position position="1"/>
    </location>
</feature>
<keyword evidence="2" id="KW-1185">Reference proteome</keyword>
<gene>
    <name evidence="1" type="ORF">HMPREF0402_04305</name>
</gene>
<dbReference type="PATRIC" id="fig|457404.5.peg.3581"/>
<reference evidence="1 2" key="1">
    <citation type="submission" date="2012-07" db="EMBL/GenBank/DDBJ databases">
        <title>The Genome Sequence of Fusobacterium ulcerans 12_1B.</title>
        <authorList>
            <consortium name="The Broad Institute Genome Sequencing Platform"/>
            <person name="Earl A."/>
            <person name="Ward D."/>
            <person name="Feldgarden M."/>
            <person name="Gevers D."/>
            <person name="Strauss J."/>
            <person name="Ambrose C.E."/>
            <person name="Allen-Vercoe E."/>
            <person name="Walker B."/>
            <person name="Young S.K."/>
            <person name="Zeng Q."/>
            <person name="Gargeya S."/>
            <person name="Fitzgerald M."/>
            <person name="Haas B."/>
            <person name="Abouelleil A."/>
            <person name="Alvarado L."/>
            <person name="Arachchi H.M."/>
            <person name="Berlin A.M."/>
            <person name="Chapman S.B."/>
            <person name="Goldberg J."/>
            <person name="Griggs A."/>
            <person name="Gujja S."/>
            <person name="Hansen M."/>
            <person name="Howarth C."/>
            <person name="Imamovic A."/>
            <person name="Larimer J."/>
            <person name="McCowen C."/>
            <person name="Montmayeur A."/>
            <person name="Murphy C."/>
            <person name="Neiman D."/>
            <person name="Pearson M."/>
            <person name="Priest M."/>
            <person name="Roberts A."/>
            <person name="Saif S."/>
            <person name="Shea T."/>
            <person name="Sisk P."/>
            <person name="Sykes S."/>
            <person name="Wortman J."/>
            <person name="Nusbaum C."/>
            <person name="Birren B."/>
        </authorList>
    </citation>
    <scope>NUCLEOTIDE SEQUENCE [LARGE SCALE GENOMIC DNA]</scope>
    <source>
        <strain evidence="1 2">12_1B</strain>
    </source>
</reference>
<evidence type="ECO:0000313" key="1">
    <source>
        <dbReference type="EMBL" id="EPC08970.1"/>
    </source>
</evidence>
<protein>
    <submittedName>
        <fullName evidence="1">Uncharacterized protein</fullName>
    </submittedName>
</protein>
<dbReference type="HOGENOM" id="CLU_1513682_0_0_0"/>
<comment type="caution">
    <text evidence="1">The sequence shown here is derived from an EMBL/GenBank/DDBJ whole genome shotgun (WGS) entry which is preliminary data.</text>
</comment>
<dbReference type="AlphaFoldDB" id="S2L196"/>
<dbReference type="Proteomes" id="UP000003233">
    <property type="component" value="Unassembled WGS sequence"/>
</dbReference>
<dbReference type="EMBL" id="AGWJ02000038">
    <property type="protein sequence ID" value="EPC08970.1"/>
    <property type="molecule type" value="Genomic_DNA"/>
</dbReference>
<organism evidence="1 2">
    <name type="scientific">Fusobacterium ulcerans 12-1B</name>
    <dbReference type="NCBI Taxonomy" id="457404"/>
    <lineage>
        <taxon>Bacteria</taxon>
        <taxon>Fusobacteriati</taxon>
        <taxon>Fusobacteriota</taxon>
        <taxon>Fusobacteriia</taxon>
        <taxon>Fusobacteriales</taxon>
        <taxon>Fusobacteriaceae</taxon>
        <taxon>Fusobacterium</taxon>
    </lineage>
</organism>
<name>S2L196_9FUSO</name>
<accession>S2L196</accession>
<proteinExistence type="predicted"/>
<sequence length="203" mass="21829">AKMAAAAITNKFERQAADAYLKGTYTDKAGKTYDVGVKTAKTLNWTGKIKSDELIALQMDFVTKHSIAPKIEVGLAIFNSLKNEANDTRQNINAVKFNAGDEPSLTVGNLKVELLKNAKGADGKLIDTKNSLILSDPSILALGYGCLTYGDVKTNESKLVRSDLVAGELAVEVTTGSKGLWAKSAPMPVLLSTTRFNRYTITL</sequence>
<evidence type="ECO:0000313" key="2">
    <source>
        <dbReference type="Proteomes" id="UP000003233"/>
    </source>
</evidence>